<feature type="chain" id="PRO_5019522454" description="Solute-binding protein family 3/N-terminal domain-containing protein" evidence="1">
    <location>
        <begin position="23"/>
        <end position="243"/>
    </location>
</feature>
<dbReference type="Proteomes" id="UP000286482">
    <property type="component" value="Unassembled WGS sequence"/>
</dbReference>
<evidence type="ECO:0000313" key="3">
    <source>
        <dbReference type="EMBL" id="RKF17861.1"/>
    </source>
</evidence>
<dbReference type="PANTHER" id="PTHR38834">
    <property type="entry name" value="PERIPLASMIC SUBSTRATE BINDING PROTEIN FAMILY 3"/>
    <property type="match status" value="1"/>
</dbReference>
<dbReference type="InterPro" id="IPR001638">
    <property type="entry name" value="Solute-binding_3/MltF_N"/>
</dbReference>
<evidence type="ECO:0000259" key="2">
    <source>
        <dbReference type="Pfam" id="PF00497"/>
    </source>
</evidence>
<sequence length="243" mass="27719">MHILKKIVSAALLSLTVSHSYAIDYFTENLAPYNYYENGRLSGISIDLLRLVWEELGEQPQQVQMMEWSKAYYLTQYRPNTALFLTMRNPKREDLFQWACPIMHAEISLFSLKENQTKWDGSTDLNQYQFAVVSGSVGEQLLLEKGVDFENIHSTDEFSKAVTLLKRARVDAIASEQEVINIVAPKIGINPASFKNVYLLGQAQGCFAFNLKTDPKYIAKFEAALQKIVATPEYQEIRNNYGL</sequence>
<dbReference type="AlphaFoldDB" id="A0A420EB05"/>
<organism evidence="3 4">
    <name type="scientific">Alginatibacterium sediminis</name>
    <dbReference type="NCBI Taxonomy" id="2164068"/>
    <lineage>
        <taxon>Bacteria</taxon>
        <taxon>Pseudomonadati</taxon>
        <taxon>Pseudomonadota</taxon>
        <taxon>Gammaproteobacteria</taxon>
        <taxon>Alteromonadales</taxon>
        <taxon>Alteromonadaceae</taxon>
        <taxon>Alginatibacterium</taxon>
    </lineage>
</organism>
<evidence type="ECO:0000313" key="4">
    <source>
        <dbReference type="Proteomes" id="UP000286482"/>
    </source>
</evidence>
<dbReference type="RefSeq" id="WP_120355088.1">
    <property type="nucleotide sequence ID" value="NZ_RAQO01000006.1"/>
</dbReference>
<comment type="caution">
    <text evidence="3">The sequence shown here is derived from an EMBL/GenBank/DDBJ whole genome shotgun (WGS) entry which is preliminary data.</text>
</comment>
<dbReference type="PANTHER" id="PTHR38834:SF3">
    <property type="entry name" value="SOLUTE-BINDING PROTEIN FAMILY 3_N-TERMINAL DOMAIN-CONTAINING PROTEIN"/>
    <property type="match status" value="1"/>
</dbReference>
<keyword evidence="4" id="KW-1185">Reference proteome</keyword>
<keyword evidence="1" id="KW-0732">Signal</keyword>
<protein>
    <recommendedName>
        <fullName evidence="2">Solute-binding protein family 3/N-terminal domain-containing protein</fullName>
    </recommendedName>
</protein>
<feature type="domain" description="Solute-binding protein family 3/N-terminal" evidence="2">
    <location>
        <begin position="28"/>
        <end position="241"/>
    </location>
</feature>
<feature type="signal peptide" evidence="1">
    <location>
        <begin position="1"/>
        <end position="22"/>
    </location>
</feature>
<name>A0A420EB05_9ALTE</name>
<proteinExistence type="predicted"/>
<dbReference type="OrthoDB" id="8587856at2"/>
<reference evidence="3 4" key="1">
    <citation type="submission" date="2018-09" db="EMBL/GenBank/DDBJ databases">
        <authorList>
            <person name="Wang Z."/>
        </authorList>
    </citation>
    <scope>NUCLEOTIDE SEQUENCE [LARGE SCALE GENOMIC DNA]</scope>
    <source>
        <strain evidence="3 4">ALS 81</strain>
    </source>
</reference>
<dbReference type="EMBL" id="RAQO01000006">
    <property type="protein sequence ID" value="RKF17861.1"/>
    <property type="molecule type" value="Genomic_DNA"/>
</dbReference>
<accession>A0A420EB05</accession>
<dbReference type="Pfam" id="PF00497">
    <property type="entry name" value="SBP_bac_3"/>
    <property type="match status" value="1"/>
</dbReference>
<evidence type="ECO:0000256" key="1">
    <source>
        <dbReference type="SAM" id="SignalP"/>
    </source>
</evidence>
<dbReference type="Gene3D" id="3.40.190.10">
    <property type="entry name" value="Periplasmic binding protein-like II"/>
    <property type="match status" value="2"/>
</dbReference>
<dbReference type="SUPFAM" id="SSF53850">
    <property type="entry name" value="Periplasmic binding protein-like II"/>
    <property type="match status" value="1"/>
</dbReference>
<gene>
    <name evidence="3" type="ORF">DBZ36_11430</name>
</gene>